<evidence type="ECO:0000313" key="2">
    <source>
        <dbReference type="Proteomes" id="UP000789366"/>
    </source>
</evidence>
<evidence type="ECO:0000313" key="1">
    <source>
        <dbReference type="EMBL" id="CAG8544854.1"/>
    </source>
</evidence>
<accession>A0ACA9LQU3</accession>
<comment type="caution">
    <text evidence="1">The sequence shown here is derived from an EMBL/GenBank/DDBJ whole genome shotgun (WGS) entry which is preliminary data.</text>
</comment>
<dbReference type="EMBL" id="CAJVPW010004750">
    <property type="protein sequence ID" value="CAG8544854.1"/>
    <property type="molecule type" value="Genomic_DNA"/>
</dbReference>
<gene>
    <name evidence="1" type="ORF">SPELUC_LOCUS4960</name>
</gene>
<sequence length="316" mass="37295">MYENMNVLYSSAIMQYIPIEIIDKVDPEEVPDIQTIAPNAEIGYMPEVDLEVLAHLYDFFADYPLVLKKQIISKNWLSLYNEILISPDIYEVQNKAKANGDEFEVMYYKLKNNAVFGKQMENVYKHMRVELLQTEENKNLGQAILDISKAMMFNFWYDYIKPCYEDKVCLLYTDTNLLIMQIETKNIYKDQAERSDIFDLNYSDDLFLMKNETKGIPIRKTVCLKPKMYSVLPVGHDPKTLDDPDSENSKKKHSIQKAKSVKKYVVKRELQYDKFLECFRNKKLTQHDMYGFCSYVHQIYLERVNKIGLNPYDNKC</sequence>
<protein>
    <submittedName>
        <fullName evidence="1">6643_t:CDS:1</fullName>
    </submittedName>
</protein>
<organism evidence="1 2">
    <name type="scientific">Cetraspora pellucida</name>
    <dbReference type="NCBI Taxonomy" id="1433469"/>
    <lineage>
        <taxon>Eukaryota</taxon>
        <taxon>Fungi</taxon>
        <taxon>Fungi incertae sedis</taxon>
        <taxon>Mucoromycota</taxon>
        <taxon>Glomeromycotina</taxon>
        <taxon>Glomeromycetes</taxon>
        <taxon>Diversisporales</taxon>
        <taxon>Gigasporaceae</taxon>
        <taxon>Cetraspora</taxon>
    </lineage>
</organism>
<proteinExistence type="predicted"/>
<dbReference type="Proteomes" id="UP000789366">
    <property type="component" value="Unassembled WGS sequence"/>
</dbReference>
<name>A0ACA9LQU3_9GLOM</name>
<keyword evidence="2" id="KW-1185">Reference proteome</keyword>
<reference evidence="1" key="1">
    <citation type="submission" date="2021-06" db="EMBL/GenBank/DDBJ databases">
        <authorList>
            <person name="Kallberg Y."/>
            <person name="Tangrot J."/>
            <person name="Rosling A."/>
        </authorList>
    </citation>
    <scope>NUCLEOTIDE SEQUENCE</scope>
    <source>
        <strain evidence="1">28 12/20/2015</strain>
    </source>
</reference>